<evidence type="ECO:0000313" key="2">
    <source>
        <dbReference type="Proteomes" id="UP000036185"/>
    </source>
</evidence>
<name>A0ABN4GUC2_CORUL</name>
<keyword evidence="2" id="KW-1185">Reference proteome</keyword>
<proteinExistence type="predicted"/>
<dbReference type="Proteomes" id="UP000036185">
    <property type="component" value="Chromosome"/>
</dbReference>
<evidence type="ECO:0000313" key="1">
    <source>
        <dbReference type="EMBL" id="AKN77215.1"/>
    </source>
</evidence>
<gene>
    <name evidence="1" type="ORF">CulFRC58_1361</name>
</gene>
<reference evidence="1 2" key="1">
    <citation type="journal article" date="2014" name="Int. J. Syst. Evol. Microbiol.">
        <title>Draft Genome Sequence of Corynebacterium ulcerans FRC58, Isolated from the Bronchitic Aspiration of a Patient in France.</title>
        <authorList>
            <person name="Silva Ado S."/>
            <person name="Barauna R.A."/>
            <person name="de Sa P.C."/>
            <person name="das Gracas D.A."/>
            <person name="Carneiro A.R."/>
            <person name="Thouvenin M."/>
            <person name="Azevedo V."/>
            <person name="Badell E."/>
            <person name="Guiso N."/>
            <person name="da Silva A.L."/>
            <person name="Ramos R.T."/>
        </authorList>
    </citation>
    <scope>NUCLEOTIDE SEQUENCE [LARGE SCALE GENOMIC DNA]</scope>
    <source>
        <strain evidence="1 2">FRC58</strain>
    </source>
</reference>
<dbReference type="EMBL" id="CP011913">
    <property type="protein sequence ID" value="AKN77215.1"/>
    <property type="molecule type" value="Genomic_DNA"/>
</dbReference>
<protein>
    <submittedName>
        <fullName evidence="1">Uncharacterized protein</fullName>
    </submittedName>
</protein>
<sequence length="47" mass="5291">MRVSGSVVFSTEHNNGVEQPFLCVLSTTDRVSFLFHAEHFSRVPVLL</sequence>
<organism evidence="1 2">
    <name type="scientific">Corynebacterium ulcerans FRC58</name>
    <dbReference type="NCBI Taxonomy" id="1408268"/>
    <lineage>
        <taxon>Bacteria</taxon>
        <taxon>Bacillati</taxon>
        <taxon>Actinomycetota</taxon>
        <taxon>Actinomycetes</taxon>
        <taxon>Mycobacteriales</taxon>
        <taxon>Corynebacteriaceae</taxon>
        <taxon>Corynebacterium</taxon>
    </lineage>
</organism>
<accession>A0ABN4GUC2</accession>